<evidence type="ECO:0000256" key="13">
    <source>
        <dbReference type="ARBA" id="ARBA00023027"/>
    </source>
</evidence>
<evidence type="ECO:0000256" key="18">
    <source>
        <dbReference type="RuleBase" id="RU003403"/>
    </source>
</evidence>
<evidence type="ECO:0000256" key="10">
    <source>
        <dbReference type="ARBA" id="ARBA00022967"/>
    </source>
</evidence>
<keyword evidence="7 18" id="KW-0679">Respiratory chain</keyword>
<evidence type="ECO:0000256" key="6">
    <source>
        <dbReference type="ARBA" id="ARBA00022448"/>
    </source>
</evidence>
<dbReference type="GO" id="GO:0005743">
    <property type="term" value="C:mitochondrial inner membrane"/>
    <property type="evidence" value="ECO:0007669"/>
    <property type="project" value="UniProtKB-SubCell"/>
</dbReference>
<sequence length="334" mass="37812">MFYNSSKLMFTTTLILSTLLVLSSNNWLSVWMGLEINLISFIPLMFKTKSVKPAESMMIYFLVQAMGSIILLMSILINSWSMLTPNLMSNTSACFIVASLALKLGSAPFHFWIPEVMSKLDWPPCLILSTWQKIAPLTVMSYMSDTTLMLPMMAMLCTLVGAAGGLNQTSLRKIMAYSSISHLGWMIACMSVENHLWMMYLIVYTMLVTMAMLMFKNMSAFYISQITMNSSVMEKFTFTTVMMSMGGLPPFLGFLPKWMVIQSLISKNMLLIMIIMVLTTLITLFYYLRLISVMPLISSTTPKWTSKLQSMNKIMIMIILLNLSTPLAAMINFF</sequence>
<dbReference type="PRINTS" id="PR01436">
    <property type="entry name" value="NADHDHGNASE2"/>
</dbReference>
<dbReference type="GO" id="GO:0006120">
    <property type="term" value="P:mitochondrial electron transport, NADH to ubiquinone"/>
    <property type="evidence" value="ECO:0007669"/>
    <property type="project" value="InterPro"/>
</dbReference>
<dbReference type="GO" id="GO:0008137">
    <property type="term" value="F:NADH dehydrogenase (ubiquinone) activity"/>
    <property type="evidence" value="ECO:0007669"/>
    <property type="project" value="UniProtKB-EC"/>
</dbReference>
<proteinExistence type="inferred from homology"/>
<dbReference type="PANTHER" id="PTHR46552">
    <property type="entry name" value="NADH-UBIQUINONE OXIDOREDUCTASE CHAIN 2"/>
    <property type="match status" value="1"/>
</dbReference>
<evidence type="ECO:0000256" key="4">
    <source>
        <dbReference type="ARBA" id="ARBA00012944"/>
    </source>
</evidence>
<evidence type="ECO:0000256" key="7">
    <source>
        <dbReference type="ARBA" id="ARBA00022660"/>
    </source>
</evidence>
<comment type="subcellular location">
    <subcellularLocation>
        <location evidence="2 18">Mitochondrion inner membrane</location>
        <topology evidence="2 18">Multi-pass membrane protein</topology>
    </subcellularLocation>
</comment>
<evidence type="ECO:0000256" key="12">
    <source>
        <dbReference type="ARBA" id="ARBA00022989"/>
    </source>
</evidence>
<feature type="domain" description="NADH:quinone oxidoreductase/Mrp antiporter transmembrane" evidence="19">
    <location>
        <begin position="24"/>
        <end position="283"/>
    </location>
</feature>
<comment type="catalytic activity">
    <reaction evidence="17 18">
        <text>a ubiquinone + NADH + 5 H(+)(in) = a ubiquinol + NAD(+) + 4 H(+)(out)</text>
        <dbReference type="Rhea" id="RHEA:29091"/>
        <dbReference type="Rhea" id="RHEA-COMP:9565"/>
        <dbReference type="Rhea" id="RHEA-COMP:9566"/>
        <dbReference type="ChEBI" id="CHEBI:15378"/>
        <dbReference type="ChEBI" id="CHEBI:16389"/>
        <dbReference type="ChEBI" id="CHEBI:17976"/>
        <dbReference type="ChEBI" id="CHEBI:57540"/>
        <dbReference type="ChEBI" id="CHEBI:57945"/>
        <dbReference type="EC" id="7.1.1.2"/>
    </reaction>
</comment>
<evidence type="ECO:0000256" key="3">
    <source>
        <dbReference type="ARBA" id="ARBA00007012"/>
    </source>
</evidence>
<feature type="transmembrane region" description="Helical" evidence="18">
    <location>
        <begin position="57"/>
        <end position="80"/>
    </location>
</feature>
<dbReference type="EMBL" id="KT031802">
    <property type="protein sequence ID" value="ALG35799.1"/>
    <property type="molecule type" value="Genomic_DNA"/>
</dbReference>
<evidence type="ECO:0000256" key="8">
    <source>
        <dbReference type="ARBA" id="ARBA00022692"/>
    </source>
</evidence>
<keyword evidence="8 18" id="KW-0812">Transmembrane</keyword>
<dbReference type="CTD" id="4536"/>
<feature type="transmembrane region" description="Helical" evidence="18">
    <location>
        <begin position="268"/>
        <end position="288"/>
    </location>
</feature>
<reference evidence="20" key="1">
    <citation type="journal article" date="2015" name="Mitochondrial DNA">
        <title>The complete mitochondrial genome of Nepa hoffmanni (Hemiptera: Heteroptera: Nepidae).</title>
        <authorList>
            <person name="Zhang D."/>
            <person name="Xie T."/>
            <person name="Li T."/>
            <person name="Bu W."/>
        </authorList>
    </citation>
    <scope>NUCLEOTIDE SEQUENCE</scope>
</reference>
<dbReference type="Pfam" id="PF00361">
    <property type="entry name" value="Proton_antipo_M"/>
    <property type="match status" value="1"/>
</dbReference>
<evidence type="ECO:0000256" key="16">
    <source>
        <dbReference type="ARBA" id="ARBA00023136"/>
    </source>
</evidence>
<evidence type="ECO:0000313" key="20">
    <source>
        <dbReference type="EMBL" id="ALG35799.1"/>
    </source>
</evidence>
<dbReference type="RefSeq" id="YP_009172399.1">
    <property type="nucleotide sequence ID" value="NC_028084.1"/>
</dbReference>
<evidence type="ECO:0000256" key="9">
    <source>
        <dbReference type="ARBA" id="ARBA00022792"/>
    </source>
</evidence>
<geneLocation type="mitochondrion" evidence="20"/>
<dbReference type="GeneID" id="26048218"/>
<comment type="function">
    <text evidence="1">Core subunit of the mitochondrial membrane respiratory chain NADH dehydrogenase (Complex I) that is believed to belong to the minimal assembly required for catalysis. Complex I functions in the transfer of electrons from NADH to the respiratory chain. The immediate electron acceptor for the enzyme is believed to be ubiquinone.</text>
</comment>
<evidence type="ECO:0000256" key="5">
    <source>
        <dbReference type="ARBA" id="ARBA00021008"/>
    </source>
</evidence>
<name>A0A0U2HL01_9HEMI</name>
<comment type="function">
    <text evidence="18">Core subunit of the mitochondrial membrane respiratory chain NADH dehydrogenase (Complex I) which catalyzes electron transfer from NADH through the respiratory chain, using ubiquinone as an electron acceptor. Essential for the catalytic activity and assembly of complex I.</text>
</comment>
<keyword evidence="10 18" id="KW-1278">Translocase</keyword>
<evidence type="ECO:0000256" key="14">
    <source>
        <dbReference type="ARBA" id="ARBA00023075"/>
    </source>
</evidence>
<accession>A0A0U2HL01</accession>
<feature type="transmembrane region" description="Helical" evidence="18">
    <location>
        <begin position="92"/>
        <end position="113"/>
    </location>
</feature>
<keyword evidence="15 18" id="KW-0496">Mitochondrion</keyword>
<evidence type="ECO:0000256" key="1">
    <source>
        <dbReference type="ARBA" id="ARBA00003257"/>
    </source>
</evidence>
<dbReference type="InterPro" id="IPR001750">
    <property type="entry name" value="ND/Mrp_TM"/>
</dbReference>
<evidence type="ECO:0000256" key="11">
    <source>
        <dbReference type="ARBA" id="ARBA00022982"/>
    </source>
</evidence>
<keyword evidence="11 18" id="KW-0249">Electron transport</keyword>
<dbReference type="PANTHER" id="PTHR46552:SF1">
    <property type="entry name" value="NADH-UBIQUINONE OXIDOREDUCTASE CHAIN 2"/>
    <property type="match status" value="1"/>
</dbReference>
<feature type="transmembrane region" description="Helical" evidence="18">
    <location>
        <begin position="314"/>
        <end position="333"/>
    </location>
</feature>
<protein>
    <recommendedName>
        <fullName evidence="5 18">NADH-ubiquinone oxidoreductase chain 2</fullName>
        <ecNumber evidence="4 18">7.1.1.2</ecNumber>
    </recommendedName>
</protein>
<keyword evidence="9 18" id="KW-0999">Mitochondrion inner membrane</keyword>
<dbReference type="AlphaFoldDB" id="A0A0U2HL01"/>
<feature type="transmembrane region" description="Helical" evidence="18">
    <location>
        <begin position="236"/>
        <end position="256"/>
    </location>
</feature>
<dbReference type="InterPro" id="IPR003917">
    <property type="entry name" value="NADH_UbQ_OxRdtase_chain2"/>
</dbReference>
<feature type="transmembrane region" description="Helical" evidence="18">
    <location>
        <begin position="197"/>
        <end position="215"/>
    </location>
</feature>
<evidence type="ECO:0000256" key="2">
    <source>
        <dbReference type="ARBA" id="ARBA00004448"/>
    </source>
</evidence>
<keyword evidence="12 18" id="KW-1133">Transmembrane helix</keyword>
<evidence type="ECO:0000256" key="17">
    <source>
        <dbReference type="ARBA" id="ARBA00049551"/>
    </source>
</evidence>
<keyword evidence="13 18" id="KW-0520">NAD</keyword>
<gene>
    <name evidence="20" type="primary">ND2</name>
</gene>
<feature type="transmembrane region" description="Helical" evidence="18">
    <location>
        <begin position="148"/>
        <end position="167"/>
    </location>
</feature>
<dbReference type="InterPro" id="IPR050175">
    <property type="entry name" value="Complex_I_Subunit_2"/>
</dbReference>
<keyword evidence="6" id="KW-0813">Transport</keyword>
<evidence type="ECO:0000256" key="15">
    <source>
        <dbReference type="ARBA" id="ARBA00023128"/>
    </source>
</evidence>
<evidence type="ECO:0000259" key="19">
    <source>
        <dbReference type="Pfam" id="PF00361"/>
    </source>
</evidence>
<keyword evidence="14 18" id="KW-0830">Ubiquinone</keyword>
<organism evidence="20">
    <name type="scientific">Nepa hoffmanni</name>
    <dbReference type="NCBI Taxonomy" id="796936"/>
    <lineage>
        <taxon>Eukaryota</taxon>
        <taxon>Metazoa</taxon>
        <taxon>Ecdysozoa</taxon>
        <taxon>Arthropoda</taxon>
        <taxon>Hexapoda</taxon>
        <taxon>Insecta</taxon>
        <taxon>Pterygota</taxon>
        <taxon>Neoptera</taxon>
        <taxon>Paraneoptera</taxon>
        <taxon>Hemiptera</taxon>
        <taxon>Heteroptera</taxon>
        <taxon>Panheteroptera</taxon>
        <taxon>Nepomorpha</taxon>
        <taxon>Nepidae</taxon>
        <taxon>Nepinae</taxon>
        <taxon>Nepa</taxon>
    </lineage>
</organism>
<comment type="similarity">
    <text evidence="3 18">Belongs to the complex I subunit 2 family.</text>
</comment>
<dbReference type="EC" id="7.1.1.2" evidence="4 18"/>
<keyword evidence="16 18" id="KW-0472">Membrane</keyword>